<dbReference type="Proteomes" id="UP000247810">
    <property type="component" value="Unassembled WGS sequence"/>
</dbReference>
<accession>A0A319D4A6</accession>
<dbReference type="GO" id="GO:0006897">
    <property type="term" value="P:endocytosis"/>
    <property type="evidence" value="ECO:0007669"/>
    <property type="project" value="TreeGrafter"/>
</dbReference>
<feature type="region of interest" description="Disordered" evidence="3">
    <location>
        <begin position="688"/>
        <end position="782"/>
    </location>
</feature>
<dbReference type="GO" id="GO:0005525">
    <property type="term" value="F:GTP binding"/>
    <property type="evidence" value="ECO:0007669"/>
    <property type="project" value="InterPro"/>
</dbReference>
<dbReference type="GO" id="GO:0048312">
    <property type="term" value="P:intracellular distribution of mitochondria"/>
    <property type="evidence" value="ECO:0007669"/>
    <property type="project" value="TreeGrafter"/>
</dbReference>
<dbReference type="AlphaFoldDB" id="A0A319D4A6"/>
<dbReference type="InterPro" id="IPR030381">
    <property type="entry name" value="G_DYNAMIN_dom"/>
</dbReference>
<dbReference type="STRING" id="1448320.A0A319D4A6"/>
<evidence type="ECO:0000259" key="5">
    <source>
        <dbReference type="PROSITE" id="PS51718"/>
    </source>
</evidence>
<dbReference type="GO" id="GO:0003924">
    <property type="term" value="F:GTPase activity"/>
    <property type="evidence" value="ECO:0007669"/>
    <property type="project" value="InterPro"/>
</dbReference>
<name>A0A319D4A6_9EURO</name>
<feature type="compositionally biased region" description="Polar residues" evidence="3">
    <location>
        <begin position="688"/>
        <end position="702"/>
    </location>
</feature>
<evidence type="ECO:0000256" key="3">
    <source>
        <dbReference type="SAM" id="MobiDB-lite"/>
    </source>
</evidence>
<evidence type="ECO:0000313" key="6">
    <source>
        <dbReference type="EMBL" id="PYH92305.1"/>
    </source>
</evidence>
<dbReference type="InterPro" id="IPR045063">
    <property type="entry name" value="Dynamin_N"/>
</dbReference>
<dbReference type="Pfam" id="PF00350">
    <property type="entry name" value="Dynamin_N"/>
    <property type="match status" value="1"/>
</dbReference>
<dbReference type="InterPro" id="IPR001401">
    <property type="entry name" value="Dynamin_GTPase"/>
</dbReference>
<evidence type="ECO:0008006" key="8">
    <source>
        <dbReference type="Google" id="ProtNLM"/>
    </source>
</evidence>
<gene>
    <name evidence="6" type="ORF">BO71DRAFT_451516</name>
</gene>
<evidence type="ECO:0000313" key="7">
    <source>
        <dbReference type="Proteomes" id="UP000247810"/>
    </source>
</evidence>
<dbReference type="Gene3D" id="3.40.50.300">
    <property type="entry name" value="P-loop containing nucleotide triphosphate hydrolases"/>
    <property type="match status" value="1"/>
</dbReference>
<dbReference type="InterPro" id="IPR000375">
    <property type="entry name" value="Dynamin_stalk"/>
</dbReference>
<dbReference type="PANTHER" id="PTHR11566">
    <property type="entry name" value="DYNAMIN"/>
    <property type="match status" value="1"/>
</dbReference>
<dbReference type="PROSITE" id="PS51718">
    <property type="entry name" value="G_DYNAMIN_2"/>
    <property type="match status" value="1"/>
</dbReference>
<dbReference type="OrthoDB" id="415706at2759"/>
<dbReference type="PROSITE" id="PS51388">
    <property type="entry name" value="GED"/>
    <property type="match status" value="1"/>
</dbReference>
<proteinExistence type="predicted"/>
<protein>
    <recommendedName>
        <fullName evidence="8">GED domain-containing protein</fullName>
    </recommendedName>
</protein>
<dbReference type="InterPro" id="IPR020850">
    <property type="entry name" value="GED_dom"/>
</dbReference>
<dbReference type="PANTHER" id="PTHR11566:SF149">
    <property type="entry name" value="GTPASE, PUTATIVE (AFU_ORTHOLOGUE AFUA_6G11890)-RELATED"/>
    <property type="match status" value="1"/>
</dbReference>
<keyword evidence="1" id="KW-0547">Nucleotide-binding</keyword>
<keyword evidence="7" id="KW-1185">Reference proteome</keyword>
<sequence length="853" mass="94522">MRSVLLAEDGAFRQLQSEQSELLDKIDTLRSIGVGGTVKLPQIILCLRSYLPYPLPSESNVCTRFATEIIFRRTSSPNFKVSIEPGPSRTDEERQKLHKFSQRNFANKSQVPVLIEAAKECMGIAKNSDFSDDLLKIEMSGPDRPELTFVDLPGLCNSTSQDLGREGNKISRSITERYMKNNRSIILAVISAKTDYHLQEVLDIAKQYDGQQERTLGIITKPDSLYSHSEEEDTYLQLIKNEKMPLRGVPDVERDEIEKAFFNQGRWRSVSRECVGIESLRYRLSNILLKHIRHNIPGLVADIDQKITDRREKIGKLGVPRSNLQQQKGYLLSISSSFEKIAGQALNGMYSDQFFSGLEPASDGHDFRRLRAVVRDLNEYFAGAMNLRGSRRGVLGPAEQPLSPSKLAIATTGPYMHGWTPEYITRHDLEKKVSDQARRNRGIELPGTANPLLVGNLFRDQSKPWEEIARNHMMTTWETVRYFVHLLIRDLADERTYSALLGWVIEPELESMKSALLVKLDELTAYLKRGHPLPIGQSFLARIQESRFSRQLAALSSQLGLGTVSETSVTLDELKNATLDLEMSAYQSAATAIVTFVDNVVTLGIENCLLAPLEKIFTSQTINNMTDNQVQDIAAEPNFIGEERQRLSVELERLRTGLRTLDLGSPQRPAIFASAAAAISIAMPPTTQATSSVSNTAQSVTAEASKGTIKAESQPATEKPPPGTGLFGSSPMNTKSNATQAQSSTSGVFSPPASKQAQGTPLLFPGVSPKETQPHPCQPPTRSKEQILPVLVRNVALVIFGLCPWGLVRGLALEVNLDPSSENQLLPVLTQVPHLRTSNRLLQSLFLGRSGLV</sequence>
<feature type="domain" description="GED" evidence="4">
    <location>
        <begin position="578"/>
        <end position="669"/>
    </location>
</feature>
<feature type="compositionally biased region" description="Polar residues" evidence="3">
    <location>
        <begin position="730"/>
        <end position="759"/>
    </location>
</feature>
<dbReference type="VEuPathDB" id="FungiDB:BO71DRAFT_451516"/>
<dbReference type="CDD" id="cd08771">
    <property type="entry name" value="DLP_1"/>
    <property type="match status" value="1"/>
</dbReference>
<dbReference type="SMART" id="SM00053">
    <property type="entry name" value="DYNc"/>
    <property type="match status" value="1"/>
</dbReference>
<evidence type="ECO:0000256" key="2">
    <source>
        <dbReference type="ARBA" id="ARBA00023134"/>
    </source>
</evidence>
<organism evidence="6 7">
    <name type="scientific">Aspergillus ellipticus CBS 707.79</name>
    <dbReference type="NCBI Taxonomy" id="1448320"/>
    <lineage>
        <taxon>Eukaryota</taxon>
        <taxon>Fungi</taxon>
        <taxon>Dikarya</taxon>
        <taxon>Ascomycota</taxon>
        <taxon>Pezizomycotina</taxon>
        <taxon>Eurotiomycetes</taxon>
        <taxon>Eurotiomycetidae</taxon>
        <taxon>Eurotiales</taxon>
        <taxon>Aspergillaceae</taxon>
        <taxon>Aspergillus</taxon>
        <taxon>Aspergillus subgen. Circumdati</taxon>
    </lineage>
</organism>
<evidence type="ECO:0000256" key="1">
    <source>
        <dbReference type="ARBA" id="ARBA00022741"/>
    </source>
</evidence>
<dbReference type="GO" id="GO:0005739">
    <property type="term" value="C:mitochondrion"/>
    <property type="evidence" value="ECO:0007669"/>
    <property type="project" value="TreeGrafter"/>
</dbReference>
<dbReference type="InterPro" id="IPR027417">
    <property type="entry name" value="P-loop_NTPase"/>
</dbReference>
<dbReference type="GO" id="GO:0008017">
    <property type="term" value="F:microtubule binding"/>
    <property type="evidence" value="ECO:0007669"/>
    <property type="project" value="TreeGrafter"/>
</dbReference>
<reference evidence="6 7" key="1">
    <citation type="submission" date="2018-02" db="EMBL/GenBank/DDBJ databases">
        <title>The genomes of Aspergillus section Nigri reveals drivers in fungal speciation.</title>
        <authorList>
            <consortium name="DOE Joint Genome Institute"/>
            <person name="Vesth T.C."/>
            <person name="Nybo J."/>
            <person name="Theobald S."/>
            <person name="Brandl J."/>
            <person name="Frisvad J.C."/>
            <person name="Nielsen K.F."/>
            <person name="Lyhne E.K."/>
            <person name="Kogle M.E."/>
            <person name="Kuo A."/>
            <person name="Riley R."/>
            <person name="Clum A."/>
            <person name="Nolan M."/>
            <person name="Lipzen A."/>
            <person name="Salamov A."/>
            <person name="Henrissat B."/>
            <person name="Wiebenga A."/>
            <person name="De vries R.P."/>
            <person name="Grigoriev I.V."/>
            <person name="Mortensen U.H."/>
            <person name="Andersen M.R."/>
            <person name="Baker S.E."/>
        </authorList>
    </citation>
    <scope>NUCLEOTIDE SEQUENCE [LARGE SCALE GENOMIC DNA]</scope>
    <source>
        <strain evidence="6 7">CBS 707.79</strain>
    </source>
</reference>
<feature type="domain" description="Dynamin-type G" evidence="5">
    <location>
        <begin position="25"/>
        <end position="297"/>
    </location>
</feature>
<dbReference type="InterPro" id="IPR022812">
    <property type="entry name" value="Dynamin"/>
</dbReference>
<dbReference type="EMBL" id="KZ825920">
    <property type="protein sequence ID" value="PYH92305.1"/>
    <property type="molecule type" value="Genomic_DNA"/>
</dbReference>
<evidence type="ECO:0000259" key="4">
    <source>
        <dbReference type="PROSITE" id="PS51388"/>
    </source>
</evidence>
<dbReference type="GO" id="GO:0016559">
    <property type="term" value="P:peroxisome fission"/>
    <property type="evidence" value="ECO:0007669"/>
    <property type="project" value="TreeGrafter"/>
</dbReference>
<dbReference type="GO" id="GO:0016020">
    <property type="term" value="C:membrane"/>
    <property type="evidence" value="ECO:0007669"/>
    <property type="project" value="TreeGrafter"/>
</dbReference>
<dbReference type="GO" id="GO:0000266">
    <property type="term" value="P:mitochondrial fission"/>
    <property type="evidence" value="ECO:0007669"/>
    <property type="project" value="TreeGrafter"/>
</dbReference>
<dbReference type="SUPFAM" id="SSF52540">
    <property type="entry name" value="P-loop containing nucleoside triphosphate hydrolases"/>
    <property type="match status" value="1"/>
</dbReference>
<dbReference type="PRINTS" id="PR00195">
    <property type="entry name" value="DYNAMIN"/>
</dbReference>
<dbReference type="Pfam" id="PF01031">
    <property type="entry name" value="Dynamin_M"/>
    <property type="match status" value="1"/>
</dbReference>
<dbReference type="GO" id="GO:0005874">
    <property type="term" value="C:microtubule"/>
    <property type="evidence" value="ECO:0007669"/>
    <property type="project" value="TreeGrafter"/>
</dbReference>
<keyword evidence="2" id="KW-0342">GTP-binding</keyword>